<dbReference type="PANTHER" id="PTHR10579">
    <property type="entry name" value="CALCIUM-ACTIVATED CHLORIDE CHANNEL REGULATOR"/>
    <property type="match status" value="1"/>
</dbReference>
<comment type="caution">
    <text evidence="3">The sequence shown here is derived from an EMBL/GenBank/DDBJ whole genome shotgun (WGS) entry which is preliminary data.</text>
</comment>
<dbReference type="InterPro" id="IPR051266">
    <property type="entry name" value="CLCR"/>
</dbReference>
<proteinExistence type="predicted"/>
<dbReference type="PANTHER" id="PTHR10579:SF43">
    <property type="entry name" value="ZINC FINGER (C3HC4-TYPE RING FINGER) FAMILY PROTEIN"/>
    <property type="match status" value="1"/>
</dbReference>
<evidence type="ECO:0000256" key="1">
    <source>
        <dbReference type="SAM" id="Phobius"/>
    </source>
</evidence>
<dbReference type="Proteomes" id="UP000658514">
    <property type="component" value="Unassembled WGS sequence"/>
</dbReference>
<dbReference type="InterPro" id="IPR036465">
    <property type="entry name" value="vWFA_dom_sf"/>
</dbReference>
<reference evidence="3 4" key="1">
    <citation type="journal article" date="2020" name="ISME J.">
        <title>Comparative genomics reveals insights into cyanobacterial evolution and habitat adaptation.</title>
        <authorList>
            <person name="Chen M.Y."/>
            <person name="Teng W.K."/>
            <person name="Zhao L."/>
            <person name="Hu C.X."/>
            <person name="Zhou Y.K."/>
            <person name="Han B.P."/>
            <person name="Song L.R."/>
            <person name="Shu W.S."/>
        </authorList>
    </citation>
    <scope>NUCLEOTIDE SEQUENCE [LARGE SCALE GENOMIC DNA]</scope>
    <source>
        <strain evidence="3 4">FACHB-288</strain>
    </source>
</reference>
<dbReference type="InterPro" id="IPR002035">
    <property type="entry name" value="VWF_A"/>
</dbReference>
<evidence type="ECO:0000313" key="4">
    <source>
        <dbReference type="Proteomes" id="UP000658514"/>
    </source>
</evidence>
<sequence length="470" mass="53211">MVKNFIALCFTIASSIRNNKLGLLAMLLTWIPTPLLAANGSVEILNYQTDGDRVILKVRVLDQENQPVSSLKRDNFQIKTIDEQGKTASFPVTQVISPELAQPDPAKIVILLDMSGSMQQRDANKVRKLNGATQAIREILQQLRKQNLPYEIAIVPFGFSISEQNCALVYDVSQNKIQNSFRDIKDTKLDNEINQLAAQNVCAATNLYQPVAEAVKFLGTGGNSPQNQDKIKPRLAVILLSDGYHVVNRPQESQQFESLRKTLQQYSTKVTVHTLGYGENLQELRDRTKCPLKDNELTVNQVSSICKIPKLKPEEFIFEAMQLIAGKDNQYAPPTTDINTFIVDEQRLNDIAKATGGLYKFSKNSQDVANSLITFFKTLREYEVTYKQTDAQQATQYKTIVTVTSPERNFKFSSPQKQIRLNNIGFQAALSWHNYLIIIAMTFAFALAWFIIFWRWTSQLRSDSERAINN</sequence>
<keyword evidence="1" id="KW-1133">Transmembrane helix</keyword>
<gene>
    <name evidence="3" type="ORF">H6G24_07000</name>
</gene>
<feature type="domain" description="VWFA" evidence="2">
    <location>
        <begin position="107"/>
        <end position="321"/>
    </location>
</feature>
<name>A0ABR8A6J2_9CYAN</name>
<evidence type="ECO:0000313" key="3">
    <source>
        <dbReference type="EMBL" id="MBD2195244.1"/>
    </source>
</evidence>
<keyword evidence="4" id="KW-1185">Reference proteome</keyword>
<organism evidence="3 4">
    <name type="scientific">Calothrix parietina FACHB-288</name>
    <dbReference type="NCBI Taxonomy" id="2692896"/>
    <lineage>
        <taxon>Bacteria</taxon>
        <taxon>Bacillati</taxon>
        <taxon>Cyanobacteriota</taxon>
        <taxon>Cyanophyceae</taxon>
        <taxon>Nostocales</taxon>
        <taxon>Calotrichaceae</taxon>
        <taxon>Calothrix</taxon>
    </lineage>
</organism>
<dbReference type="SUPFAM" id="SSF53300">
    <property type="entry name" value="vWA-like"/>
    <property type="match status" value="1"/>
</dbReference>
<dbReference type="RefSeq" id="WP_190539133.1">
    <property type="nucleotide sequence ID" value="NZ_CAWPNO010000117.1"/>
</dbReference>
<dbReference type="PROSITE" id="PS50234">
    <property type="entry name" value="VWFA"/>
    <property type="match status" value="1"/>
</dbReference>
<dbReference type="EMBL" id="JACJQH010000008">
    <property type="protein sequence ID" value="MBD2195244.1"/>
    <property type="molecule type" value="Genomic_DNA"/>
</dbReference>
<protein>
    <submittedName>
        <fullName evidence="3">VWA domain-containing protein</fullName>
    </submittedName>
</protein>
<accession>A0ABR8A6J2</accession>
<feature type="transmembrane region" description="Helical" evidence="1">
    <location>
        <begin position="432"/>
        <end position="454"/>
    </location>
</feature>
<keyword evidence="1" id="KW-0812">Transmembrane</keyword>
<dbReference type="CDD" id="cd00198">
    <property type="entry name" value="vWFA"/>
    <property type="match status" value="1"/>
</dbReference>
<dbReference type="Gene3D" id="3.40.50.410">
    <property type="entry name" value="von Willebrand factor, type A domain"/>
    <property type="match status" value="1"/>
</dbReference>
<keyword evidence="1" id="KW-0472">Membrane</keyword>
<evidence type="ECO:0000259" key="2">
    <source>
        <dbReference type="PROSITE" id="PS50234"/>
    </source>
</evidence>